<organism evidence="2 3">
    <name type="scientific">Rosa chinensis</name>
    <name type="common">China rose</name>
    <dbReference type="NCBI Taxonomy" id="74649"/>
    <lineage>
        <taxon>Eukaryota</taxon>
        <taxon>Viridiplantae</taxon>
        <taxon>Streptophyta</taxon>
        <taxon>Embryophyta</taxon>
        <taxon>Tracheophyta</taxon>
        <taxon>Spermatophyta</taxon>
        <taxon>Magnoliopsida</taxon>
        <taxon>eudicotyledons</taxon>
        <taxon>Gunneridae</taxon>
        <taxon>Pentapetalae</taxon>
        <taxon>rosids</taxon>
        <taxon>fabids</taxon>
        <taxon>Rosales</taxon>
        <taxon>Rosaceae</taxon>
        <taxon>Rosoideae</taxon>
        <taxon>Rosoideae incertae sedis</taxon>
        <taxon>Rosa</taxon>
    </lineage>
</organism>
<accession>A0A2P6PP48</accession>
<dbReference type="OMA" id="YHIDDER"/>
<dbReference type="STRING" id="74649.A0A2P6PP48"/>
<dbReference type="Proteomes" id="UP000238479">
    <property type="component" value="Chromosome 6"/>
</dbReference>
<dbReference type="SMART" id="SM00256">
    <property type="entry name" value="FBOX"/>
    <property type="match status" value="1"/>
</dbReference>
<dbReference type="Pfam" id="PF07734">
    <property type="entry name" value="FBA_1"/>
    <property type="match status" value="1"/>
</dbReference>
<dbReference type="CDD" id="cd22157">
    <property type="entry name" value="F-box_AtFBW1-like"/>
    <property type="match status" value="1"/>
</dbReference>
<dbReference type="Gene3D" id="1.20.1280.50">
    <property type="match status" value="1"/>
</dbReference>
<dbReference type="InterPro" id="IPR036047">
    <property type="entry name" value="F-box-like_dom_sf"/>
</dbReference>
<dbReference type="PANTHER" id="PTHR35546:SF130">
    <property type="entry name" value="EXPRESSED PROTEIN"/>
    <property type="match status" value="1"/>
</dbReference>
<dbReference type="Gramene" id="PRQ23698">
    <property type="protein sequence ID" value="PRQ23698"/>
    <property type="gene ID" value="RchiOBHm_Chr6g0264241"/>
</dbReference>
<dbReference type="EMBL" id="PDCK01000044">
    <property type="protein sequence ID" value="PRQ23698.1"/>
    <property type="molecule type" value="Genomic_DNA"/>
</dbReference>
<evidence type="ECO:0000313" key="3">
    <source>
        <dbReference type="Proteomes" id="UP000238479"/>
    </source>
</evidence>
<proteinExistence type="predicted"/>
<name>A0A2P6PP48_ROSCH</name>
<protein>
    <submittedName>
        <fullName evidence="2">Putative F-box domain-containing protein</fullName>
    </submittedName>
</protein>
<gene>
    <name evidence="2" type="ORF">RchiOBHm_Chr6g0264241</name>
</gene>
<evidence type="ECO:0000259" key="1">
    <source>
        <dbReference type="SMART" id="SM00256"/>
    </source>
</evidence>
<dbReference type="NCBIfam" id="TIGR01640">
    <property type="entry name" value="F_box_assoc_1"/>
    <property type="match status" value="1"/>
</dbReference>
<dbReference type="Pfam" id="PF00646">
    <property type="entry name" value="F-box"/>
    <property type="match status" value="1"/>
</dbReference>
<dbReference type="PANTHER" id="PTHR35546">
    <property type="entry name" value="F-BOX PROTEIN INTERACTION DOMAIN PROTEIN-RELATED"/>
    <property type="match status" value="1"/>
</dbReference>
<keyword evidence="3" id="KW-1185">Reference proteome</keyword>
<feature type="domain" description="F-box" evidence="1">
    <location>
        <begin position="10"/>
        <end position="50"/>
    </location>
</feature>
<evidence type="ECO:0000313" key="2">
    <source>
        <dbReference type="EMBL" id="PRQ23698.1"/>
    </source>
</evidence>
<dbReference type="SUPFAM" id="SSF81383">
    <property type="entry name" value="F-box domain"/>
    <property type="match status" value="1"/>
</dbReference>
<dbReference type="AlphaFoldDB" id="A0A2P6PP48"/>
<dbReference type="InterPro" id="IPR017451">
    <property type="entry name" value="F-box-assoc_interact_dom"/>
</dbReference>
<dbReference type="InterPro" id="IPR055290">
    <property type="entry name" value="At3g26010-like"/>
</dbReference>
<comment type="caution">
    <text evidence="2">The sequence shown here is derived from an EMBL/GenBank/DDBJ whole genome shotgun (WGS) entry which is preliminary data.</text>
</comment>
<reference evidence="2 3" key="1">
    <citation type="journal article" date="2018" name="Nat. Genet.">
        <title>The Rosa genome provides new insights in the design of modern roses.</title>
        <authorList>
            <person name="Bendahmane M."/>
        </authorList>
    </citation>
    <scope>NUCLEOTIDE SEQUENCE [LARGE SCALE GENOMIC DNA]</scope>
    <source>
        <strain evidence="3">cv. Old Blush</strain>
    </source>
</reference>
<dbReference type="InterPro" id="IPR001810">
    <property type="entry name" value="F-box_dom"/>
</dbReference>
<dbReference type="OrthoDB" id="1161293at2759"/>
<dbReference type="InterPro" id="IPR006527">
    <property type="entry name" value="F-box-assoc_dom_typ1"/>
</dbReference>
<sequence>MVQEVGTIASTEDLLIQILLRVPARPLVRFKCVSKHWLSLISDPKFCHRHTLQNPNSSISAVFPRTSAYIALSFIPLDLDHDLRSSHGNQNLSGSPNCNPLNFVQNHEIMIIQSCNGLFLCCPLAKRSKPPYYVLNPTTNQFSTLNPPAAAATSGQPCLILGQALAFDPSKSPHYKVLFLCRENYYSDFHIEIYSSETQSWRLVDSSFNMARQGVRYDEGVYCNGAVHWVGLHKELSYYHIDDERVRHVFEPDRHVFSLGLEPFEWFEFRTLWRPFASY</sequence>